<evidence type="ECO:0000313" key="1">
    <source>
        <dbReference type="EMBL" id="EMS65039.1"/>
    </source>
</evidence>
<sequence>MAALAGSCATELRALCRPMEPRVREEREVRQDCGERGFVGWHELGAAEHGQGRCDAGLSGRMGGGGSKSGNDRCNSSSAAHGRGGGAEGCAVVSAKAVTREARQQLRQQAAAGMARCVGKWRQK</sequence>
<dbReference type="EMBL" id="KD049540">
    <property type="protein sequence ID" value="EMS65039.1"/>
    <property type="molecule type" value="Genomic_DNA"/>
</dbReference>
<protein>
    <submittedName>
        <fullName evidence="1">Uncharacterized protein</fullName>
    </submittedName>
</protein>
<accession>M8AVJ3</accession>
<proteinExistence type="predicted"/>
<gene>
    <name evidence="1" type="ORF">TRIUR3_33607</name>
</gene>
<name>M8AVJ3_TRIUA</name>
<reference evidence="1" key="1">
    <citation type="journal article" date="2013" name="Nature">
        <title>Draft genome of the wheat A-genome progenitor Triticum urartu.</title>
        <authorList>
            <person name="Ling H.Q."/>
            <person name="Zhao S."/>
            <person name="Liu D."/>
            <person name="Wang J."/>
            <person name="Sun H."/>
            <person name="Zhang C."/>
            <person name="Fan H."/>
            <person name="Li D."/>
            <person name="Dong L."/>
            <person name="Tao Y."/>
            <person name="Gao C."/>
            <person name="Wu H."/>
            <person name="Li Y."/>
            <person name="Cui Y."/>
            <person name="Guo X."/>
            <person name="Zheng S."/>
            <person name="Wang B."/>
            <person name="Yu K."/>
            <person name="Liang Q."/>
            <person name="Yang W."/>
            <person name="Lou X."/>
            <person name="Chen J."/>
            <person name="Feng M."/>
            <person name="Jian J."/>
            <person name="Zhang X."/>
            <person name="Luo G."/>
            <person name="Jiang Y."/>
            <person name="Liu J."/>
            <person name="Wang Z."/>
            <person name="Sha Y."/>
            <person name="Zhang B."/>
            <person name="Wu H."/>
            <person name="Tang D."/>
            <person name="Shen Q."/>
            <person name="Xue P."/>
            <person name="Zou S."/>
            <person name="Wang X."/>
            <person name="Liu X."/>
            <person name="Wang F."/>
            <person name="Yang Y."/>
            <person name="An X."/>
            <person name="Dong Z."/>
            <person name="Zhang K."/>
            <person name="Zhang X."/>
            <person name="Luo M.C."/>
            <person name="Dvorak J."/>
            <person name="Tong Y."/>
            <person name="Wang J."/>
            <person name="Yang H."/>
            <person name="Li Z."/>
            <person name="Wang D."/>
            <person name="Zhang A."/>
            <person name="Wang J."/>
        </authorList>
    </citation>
    <scope>NUCLEOTIDE SEQUENCE</scope>
</reference>
<organism evidence="1">
    <name type="scientific">Triticum urartu</name>
    <name type="common">Red wild einkorn</name>
    <name type="synonym">Crithodium urartu</name>
    <dbReference type="NCBI Taxonomy" id="4572"/>
    <lineage>
        <taxon>Eukaryota</taxon>
        <taxon>Viridiplantae</taxon>
        <taxon>Streptophyta</taxon>
        <taxon>Embryophyta</taxon>
        <taxon>Tracheophyta</taxon>
        <taxon>Spermatophyta</taxon>
        <taxon>Magnoliopsida</taxon>
        <taxon>Liliopsida</taxon>
        <taxon>Poales</taxon>
        <taxon>Poaceae</taxon>
        <taxon>BOP clade</taxon>
        <taxon>Pooideae</taxon>
        <taxon>Triticodae</taxon>
        <taxon>Triticeae</taxon>
        <taxon>Triticinae</taxon>
        <taxon>Triticum</taxon>
    </lineage>
</organism>
<dbReference type="AlphaFoldDB" id="M8AVJ3"/>